<organism evidence="1 2">
    <name type="scientific">Portunus trituberculatus</name>
    <name type="common">Swimming crab</name>
    <name type="synonym">Neptunus trituberculatus</name>
    <dbReference type="NCBI Taxonomy" id="210409"/>
    <lineage>
        <taxon>Eukaryota</taxon>
        <taxon>Metazoa</taxon>
        <taxon>Ecdysozoa</taxon>
        <taxon>Arthropoda</taxon>
        <taxon>Crustacea</taxon>
        <taxon>Multicrustacea</taxon>
        <taxon>Malacostraca</taxon>
        <taxon>Eumalacostraca</taxon>
        <taxon>Eucarida</taxon>
        <taxon>Decapoda</taxon>
        <taxon>Pleocyemata</taxon>
        <taxon>Brachyura</taxon>
        <taxon>Eubrachyura</taxon>
        <taxon>Portunoidea</taxon>
        <taxon>Portunidae</taxon>
        <taxon>Portuninae</taxon>
        <taxon>Portunus</taxon>
    </lineage>
</organism>
<dbReference type="AlphaFoldDB" id="A0A5B7HDT7"/>
<sequence length="48" mass="5618">MMAFTRWLNIGKKKERVASRCGGTFYKGMIPHQHRGPRKGGRELIDWD</sequence>
<dbReference type="Proteomes" id="UP000324222">
    <property type="component" value="Unassembled WGS sequence"/>
</dbReference>
<gene>
    <name evidence="1" type="ORF">E2C01_062491</name>
</gene>
<reference evidence="1 2" key="1">
    <citation type="submission" date="2019-05" db="EMBL/GenBank/DDBJ databases">
        <title>Another draft genome of Portunus trituberculatus and its Hox gene families provides insights of decapod evolution.</title>
        <authorList>
            <person name="Jeong J.-H."/>
            <person name="Song I."/>
            <person name="Kim S."/>
            <person name="Choi T."/>
            <person name="Kim D."/>
            <person name="Ryu S."/>
            <person name="Kim W."/>
        </authorList>
    </citation>
    <scope>NUCLEOTIDE SEQUENCE [LARGE SCALE GENOMIC DNA]</scope>
    <source>
        <tissue evidence="1">Muscle</tissue>
    </source>
</reference>
<accession>A0A5B7HDT7</accession>
<evidence type="ECO:0000313" key="1">
    <source>
        <dbReference type="EMBL" id="MPC68293.1"/>
    </source>
</evidence>
<protein>
    <submittedName>
        <fullName evidence="1">Uncharacterized protein</fullName>
    </submittedName>
</protein>
<keyword evidence="2" id="KW-1185">Reference proteome</keyword>
<comment type="caution">
    <text evidence="1">The sequence shown here is derived from an EMBL/GenBank/DDBJ whole genome shotgun (WGS) entry which is preliminary data.</text>
</comment>
<name>A0A5B7HDT7_PORTR</name>
<dbReference type="EMBL" id="VSRR010027620">
    <property type="protein sequence ID" value="MPC68293.1"/>
    <property type="molecule type" value="Genomic_DNA"/>
</dbReference>
<evidence type="ECO:0000313" key="2">
    <source>
        <dbReference type="Proteomes" id="UP000324222"/>
    </source>
</evidence>
<proteinExistence type="predicted"/>